<dbReference type="AlphaFoldDB" id="A0A4R6TY50"/>
<dbReference type="Proteomes" id="UP000295632">
    <property type="component" value="Unassembled WGS sequence"/>
</dbReference>
<dbReference type="InterPro" id="IPR032710">
    <property type="entry name" value="NTF2-like_dom_sf"/>
</dbReference>
<dbReference type="Pfam" id="PF12680">
    <property type="entry name" value="SnoaL_2"/>
    <property type="match status" value="1"/>
</dbReference>
<protein>
    <submittedName>
        <fullName evidence="2">SnoaL-like protein</fullName>
    </submittedName>
</protein>
<accession>A0A4R6TY50</accession>
<evidence type="ECO:0000313" key="2">
    <source>
        <dbReference type="EMBL" id="TDQ37742.1"/>
    </source>
</evidence>
<dbReference type="InterPro" id="IPR037401">
    <property type="entry name" value="SnoaL-like"/>
</dbReference>
<feature type="domain" description="SnoaL-like" evidence="1">
    <location>
        <begin position="11"/>
        <end position="108"/>
    </location>
</feature>
<dbReference type="Gene3D" id="3.10.450.50">
    <property type="match status" value="1"/>
</dbReference>
<name>A0A4R6TY50_9BACI</name>
<gene>
    <name evidence="2" type="ORF">EV213_112102</name>
</gene>
<dbReference type="EMBL" id="SNYJ01000012">
    <property type="protein sequence ID" value="TDQ37742.1"/>
    <property type="molecule type" value="Genomic_DNA"/>
</dbReference>
<organism evidence="2 3">
    <name type="scientific">Aureibacillus halotolerans</name>
    <dbReference type="NCBI Taxonomy" id="1508390"/>
    <lineage>
        <taxon>Bacteria</taxon>
        <taxon>Bacillati</taxon>
        <taxon>Bacillota</taxon>
        <taxon>Bacilli</taxon>
        <taxon>Bacillales</taxon>
        <taxon>Bacillaceae</taxon>
        <taxon>Aureibacillus</taxon>
    </lineage>
</organism>
<proteinExistence type="predicted"/>
<evidence type="ECO:0000259" key="1">
    <source>
        <dbReference type="Pfam" id="PF12680"/>
    </source>
</evidence>
<reference evidence="2 3" key="1">
    <citation type="submission" date="2019-03" db="EMBL/GenBank/DDBJ databases">
        <title>Genomic Encyclopedia of Type Strains, Phase IV (KMG-IV): sequencing the most valuable type-strain genomes for metagenomic binning, comparative biology and taxonomic classification.</title>
        <authorList>
            <person name="Goeker M."/>
        </authorList>
    </citation>
    <scope>NUCLEOTIDE SEQUENCE [LARGE SCALE GENOMIC DNA]</scope>
    <source>
        <strain evidence="2 3">DSM 28697</strain>
    </source>
</reference>
<evidence type="ECO:0000313" key="3">
    <source>
        <dbReference type="Proteomes" id="UP000295632"/>
    </source>
</evidence>
<dbReference type="OrthoDB" id="6692273at2"/>
<sequence length="121" mass="13857">MVTTKNQLFFKEFNEAFARSDIAFLADQVTDDVVWRLHVEGRIIEGKENFVKKLEEMRMDTVAIELNIDQLITHGKVASVNGTMSMGTHTYAFCDVYQLHAHKDGKIKVMDSYVHDVSSMK</sequence>
<keyword evidence="3" id="KW-1185">Reference proteome</keyword>
<dbReference type="SUPFAM" id="SSF54427">
    <property type="entry name" value="NTF2-like"/>
    <property type="match status" value="1"/>
</dbReference>
<comment type="caution">
    <text evidence="2">The sequence shown here is derived from an EMBL/GenBank/DDBJ whole genome shotgun (WGS) entry which is preliminary data.</text>
</comment>
<dbReference type="RefSeq" id="WP_133581201.1">
    <property type="nucleotide sequence ID" value="NZ_SNYJ01000012.1"/>
</dbReference>